<keyword evidence="3" id="KW-1185">Reference proteome</keyword>
<dbReference type="RefSeq" id="WP_200591535.1">
    <property type="nucleotide sequence ID" value="NZ_JAEPBG010000003.1"/>
</dbReference>
<proteinExistence type="predicted"/>
<dbReference type="InterPro" id="IPR011037">
    <property type="entry name" value="Pyrv_Knase-like_insert_dom_sf"/>
</dbReference>
<dbReference type="GO" id="GO:0030151">
    <property type="term" value="F:molybdenum ion binding"/>
    <property type="evidence" value="ECO:0007669"/>
    <property type="project" value="InterPro"/>
</dbReference>
<evidence type="ECO:0000313" key="2">
    <source>
        <dbReference type="EMBL" id="MBK4734756.1"/>
    </source>
</evidence>
<reference evidence="2" key="1">
    <citation type="submission" date="2021-01" db="EMBL/GenBank/DDBJ databases">
        <title>Genome sequence of strain Noviherbaspirillum sp. DKR-6.</title>
        <authorList>
            <person name="Chaudhary D.K."/>
        </authorList>
    </citation>
    <scope>NUCLEOTIDE SEQUENCE</scope>
    <source>
        <strain evidence="2">DKR-6</strain>
    </source>
</reference>
<sequence length="283" mass="31105">MPILSELHLYPIKSCAGIALREATTTEAGLMHAGVGDRLWMLVDERGHFLTQREHPRMALITPSIVTGALRVDAPEMAPLFIALDAHLERGAAQPEVVVWRDRLPALDCGEDIAAWFSRFLGARCRLVRFHPHARRLVNRERSGGREIGTLFADGYPMLVISQAALDELNVRLGAIGREPLPMNRFRPNLVIDGVEAHEEDHAALLDFGAVRIKPVKPCPRCPIPSIDQLTGVKGPDPLDVLRGYREGIGGINGIAFGMNAILEEGNGEVLRVGQELSLELDF</sequence>
<evidence type="ECO:0000313" key="3">
    <source>
        <dbReference type="Proteomes" id="UP000622890"/>
    </source>
</evidence>
<dbReference type="InterPro" id="IPR005302">
    <property type="entry name" value="MoCF_Sase_C"/>
</dbReference>
<dbReference type="SUPFAM" id="SSF141673">
    <property type="entry name" value="MOSC N-terminal domain-like"/>
    <property type="match status" value="1"/>
</dbReference>
<feature type="domain" description="MOSC" evidence="1">
    <location>
        <begin position="135"/>
        <end position="280"/>
    </location>
</feature>
<dbReference type="PROSITE" id="PS51340">
    <property type="entry name" value="MOSC"/>
    <property type="match status" value="1"/>
</dbReference>
<protein>
    <submittedName>
        <fullName evidence="2">MOSC N-terminal beta barrel domain-containing protein</fullName>
    </submittedName>
</protein>
<dbReference type="GO" id="GO:0003824">
    <property type="term" value="F:catalytic activity"/>
    <property type="evidence" value="ECO:0007669"/>
    <property type="project" value="InterPro"/>
</dbReference>
<dbReference type="SUPFAM" id="SSF50800">
    <property type="entry name" value="PK beta-barrel domain-like"/>
    <property type="match status" value="1"/>
</dbReference>
<dbReference type="Pfam" id="PF03476">
    <property type="entry name" value="MOSC_N"/>
    <property type="match status" value="1"/>
</dbReference>
<dbReference type="Proteomes" id="UP000622890">
    <property type="component" value="Unassembled WGS sequence"/>
</dbReference>
<dbReference type="GO" id="GO:0030170">
    <property type="term" value="F:pyridoxal phosphate binding"/>
    <property type="evidence" value="ECO:0007669"/>
    <property type="project" value="InterPro"/>
</dbReference>
<dbReference type="PANTHER" id="PTHR14237:SF19">
    <property type="entry name" value="MITOCHONDRIAL AMIDOXIME REDUCING COMPONENT 1"/>
    <property type="match status" value="1"/>
</dbReference>
<evidence type="ECO:0000259" key="1">
    <source>
        <dbReference type="PROSITE" id="PS51340"/>
    </source>
</evidence>
<gene>
    <name evidence="2" type="ORF">JJB74_09085</name>
</gene>
<dbReference type="PANTHER" id="PTHR14237">
    <property type="entry name" value="MOLYBDOPTERIN COFACTOR SULFURASE MOSC"/>
    <property type="match status" value="1"/>
</dbReference>
<dbReference type="Pfam" id="PF03473">
    <property type="entry name" value="MOSC"/>
    <property type="match status" value="1"/>
</dbReference>
<dbReference type="AlphaFoldDB" id="A0A934W132"/>
<dbReference type="EMBL" id="JAEPBG010000003">
    <property type="protein sequence ID" value="MBK4734756.1"/>
    <property type="molecule type" value="Genomic_DNA"/>
</dbReference>
<name>A0A934W132_9BURK</name>
<comment type="caution">
    <text evidence="2">The sequence shown here is derived from an EMBL/GenBank/DDBJ whole genome shotgun (WGS) entry which is preliminary data.</text>
</comment>
<accession>A0A934W132</accession>
<organism evidence="2 3">
    <name type="scientific">Noviherbaspirillum pedocola</name>
    <dbReference type="NCBI Taxonomy" id="2801341"/>
    <lineage>
        <taxon>Bacteria</taxon>
        <taxon>Pseudomonadati</taxon>
        <taxon>Pseudomonadota</taxon>
        <taxon>Betaproteobacteria</taxon>
        <taxon>Burkholderiales</taxon>
        <taxon>Oxalobacteraceae</taxon>
        <taxon>Noviherbaspirillum</taxon>
    </lineage>
</organism>
<dbReference type="InterPro" id="IPR005303">
    <property type="entry name" value="MOCOS_middle"/>
</dbReference>